<sequence length="241" mass="26192">MVAIYNYGYVAKLIIIGDMGCGKSSLLRQFTEDTFSEKTNHTIGVEFGTKVIDIDGERVKIQAWDTAGQEDSLSVERFRSVTRSYYRGSIGTIFVYDITNRESFDGLDKWMTDARQLTAPHSIFVLVGNKADQEARRVVSYEEGEAYARQNDMLFVEASAKTGEKVDSTFLTLASKIIQLVKDGVVDPMAPDSGVQSKKPQDALAAAAASASSSAAKNNPRAVQVNSSNPSRFSLGTGGCC</sequence>
<evidence type="ECO:0000313" key="2">
    <source>
        <dbReference type="Proteomes" id="UP001139981"/>
    </source>
</evidence>
<keyword evidence="2" id="KW-1185">Reference proteome</keyword>
<accession>A0ACC1LZB3</accession>
<gene>
    <name evidence="1" type="primary">RAB14</name>
    <name evidence="1" type="ORF">IWW38_004152</name>
</gene>
<organism evidence="1 2">
    <name type="scientific">Coemansia aciculifera</name>
    <dbReference type="NCBI Taxonomy" id="417176"/>
    <lineage>
        <taxon>Eukaryota</taxon>
        <taxon>Fungi</taxon>
        <taxon>Fungi incertae sedis</taxon>
        <taxon>Zoopagomycota</taxon>
        <taxon>Kickxellomycotina</taxon>
        <taxon>Kickxellomycetes</taxon>
        <taxon>Kickxellales</taxon>
        <taxon>Kickxellaceae</taxon>
        <taxon>Coemansia</taxon>
    </lineage>
</organism>
<proteinExistence type="predicted"/>
<name>A0ACC1LZB3_9FUNG</name>
<protein>
    <submittedName>
        <fullName evidence="1">Ras- protein Rab-14</fullName>
    </submittedName>
</protein>
<evidence type="ECO:0000313" key="1">
    <source>
        <dbReference type="EMBL" id="KAJ2890403.1"/>
    </source>
</evidence>
<comment type="caution">
    <text evidence="1">The sequence shown here is derived from an EMBL/GenBank/DDBJ whole genome shotgun (WGS) entry which is preliminary data.</text>
</comment>
<reference evidence="1" key="1">
    <citation type="submission" date="2022-07" db="EMBL/GenBank/DDBJ databases">
        <title>Phylogenomic reconstructions and comparative analyses of Kickxellomycotina fungi.</title>
        <authorList>
            <person name="Reynolds N.K."/>
            <person name="Stajich J.E."/>
            <person name="Barry K."/>
            <person name="Grigoriev I.V."/>
            <person name="Crous P."/>
            <person name="Smith M.E."/>
        </authorList>
    </citation>
    <scope>NUCLEOTIDE SEQUENCE</scope>
    <source>
        <strain evidence="1">CBS 190363</strain>
    </source>
</reference>
<dbReference type="EMBL" id="JANBVB010001368">
    <property type="protein sequence ID" value="KAJ2890403.1"/>
    <property type="molecule type" value="Genomic_DNA"/>
</dbReference>
<dbReference type="Proteomes" id="UP001139981">
    <property type="component" value="Unassembled WGS sequence"/>
</dbReference>